<evidence type="ECO:0000313" key="1">
    <source>
        <dbReference type="EMBL" id="VAX20086.1"/>
    </source>
</evidence>
<gene>
    <name evidence="1" type="ORF">MNBD_NITROSPINAE04-2433</name>
</gene>
<feature type="non-terminal residue" evidence="1">
    <location>
        <position position="1"/>
    </location>
</feature>
<dbReference type="InterPro" id="IPR027417">
    <property type="entry name" value="P-loop_NTPase"/>
</dbReference>
<proteinExistence type="predicted"/>
<name>A0A3B1BP19_9ZZZZ</name>
<dbReference type="SUPFAM" id="SSF52540">
    <property type="entry name" value="P-loop containing nucleoside triphosphate hydrolases"/>
    <property type="match status" value="1"/>
</dbReference>
<dbReference type="EMBL" id="UOGA01000167">
    <property type="protein sequence ID" value="VAX20086.1"/>
    <property type="molecule type" value="Genomic_DNA"/>
</dbReference>
<dbReference type="AlphaFoldDB" id="A0A3B1BP19"/>
<protein>
    <submittedName>
        <fullName evidence="1">Uncharacterized protein</fullName>
    </submittedName>
</protein>
<reference evidence="1" key="1">
    <citation type="submission" date="2018-06" db="EMBL/GenBank/DDBJ databases">
        <authorList>
            <person name="Zhirakovskaya E."/>
        </authorList>
    </citation>
    <scope>NUCLEOTIDE SEQUENCE</scope>
</reference>
<organism evidence="1">
    <name type="scientific">hydrothermal vent metagenome</name>
    <dbReference type="NCBI Taxonomy" id="652676"/>
    <lineage>
        <taxon>unclassified sequences</taxon>
        <taxon>metagenomes</taxon>
        <taxon>ecological metagenomes</taxon>
    </lineage>
</organism>
<accession>A0A3B1BP19</accession>
<sequence length="117" mass="13077">YLSHPESLFTSSKMKKLLGVFAGVYDLILIDSPPVIAVSDSLLLSTLVDKVIYIVQWETTKRKLALSGVKSLLEVNADLAGIVLSKVDVRKHSKYGYSDSGKYYYSKYNKYYTDSPA</sequence>
<dbReference type="Gene3D" id="3.40.50.300">
    <property type="entry name" value="P-loop containing nucleotide triphosphate hydrolases"/>
    <property type="match status" value="1"/>
</dbReference>